<dbReference type="EMBL" id="JAERRK010000025">
    <property type="protein sequence ID" value="MBL1086819.1"/>
    <property type="molecule type" value="Genomic_DNA"/>
</dbReference>
<name>A0A937ERU9_9ACTN</name>
<evidence type="ECO:0000313" key="2">
    <source>
        <dbReference type="EMBL" id="MBL1086819.1"/>
    </source>
</evidence>
<dbReference type="AlphaFoldDB" id="A0A937ERU9"/>
<feature type="region of interest" description="Disordered" evidence="1">
    <location>
        <begin position="58"/>
        <end position="83"/>
    </location>
</feature>
<keyword evidence="3" id="KW-1185">Reference proteome</keyword>
<protein>
    <submittedName>
        <fullName evidence="2">Uncharacterized protein</fullName>
    </submittedName>
</protein>
<dbReference type="Proteomes" id="UP000661858">
    <property type="component" value="Unassembled WGS sequence"/>
</dbReference>
<reference evidence="2" key="1">
    <citation type="submission" date="2021-01" db="EMBL/GenBank/DDBJ databases">
        <title>WGS of actinomycetes isolated from Thailand.</title>
        <authorList>
            <person name="Thawai C."/>
        </authorList>
    </citation>
    <scope>NUCLEOTIDE SEQUENCE</scope>
    <source>
        <strain evidence="2">RCU-197</strain>
    </source>
</reference>
<gene>
    <name evidence="2" type="ORF">JK359_33480</name>
</gene>
<evidence type="ECO:0000313" key="3">
    <source>
        <dbReference type="Proteomes" id="UP000661858"/>
    </source>
</evidence>
<organism evidence="2 3">
    <name type="scientific">Streptomyces actinomycinicus</name>
    <dbReference type="NCBI Taxonomy" id="1695166"/>
    <lineage>
        <taxon>Bacteria</taxon>
        <taxon>Bacillati</taxon>
        <taxon>Actinomycetota</taxon>
        <taxon>Actinomycetes</taxon>
        <taxon>Kitasatosporales</taxon>
        <taxon>Streptomycetaceae</taxon>
        <taxon>Streptomyces</taxon>
    </lineage>
</organism>
<accession>A0A937ERU9</accession>
<comment type="caution">
    <text evidence="2">The sequence shown here is derived from an EMBL/GenBank/DDBJ whole genome shotgun (WGS) entry which is preliminary data.</text>
</comment>
<proteinExistence type="predicted"/>
<dbReference type="RefSeq" id="WP_201843369.1">
    <property type="nucleotide sequence ID" value="NZ_JAERRK010000025.1"/>
</dbReference>
<sequence length="83" mass="9335">MTGITGRTYLERGSPVTVLTAYNARRTPDITAPWLHFSWPGRRPAAGPRNVAIRRADGSTTVRPFRGLTRPDRHDSAPKEEHR</sequence>
<evidence type="ECO:0000256" key="1">
    <source>
        <dbReference type="SAM" id="MobiDB-lite"/>
    </source>
</evidence>
<feature type="compositionally biased region" description="Basic and acidic residues" evidence="1">
    <location>
        <begin position="69"/>
        <end position="83"/>
    </location>
</feature>